<organism evidence="2 3">
    <name type="scientific">Paraclostridium ghonii</name>
    <dbReference type="NCBI Taxonomy" id="29358"/>
    <lineage>
        <taxon>Bacteria</taxon>
        <taxon>Bacillati</taxon>
        <taxon>Bacillota</taxon>
        <taxon>Clostridia</taxon>
        <taxon>Peptostreptococcales</taxon>
        <taxon>Peptostreptococcaceae</taxon>
        <taxon>Paraclostridium</taxon>
    </lineage>
</organism>
<accession>A0ABU0N2M8</accession>
<feature type="transmembrane region" description="Helical" evidence="1">
    <location>
        <begin position="21"/>
        <end position="41"/>
    </location>
</feature>
<evidence type="ECO:0000313" key="3">
    <source>
        <dbReference type="Proteomes" id="UP001232584"/>
    </source>
</evidence>
<feature type="transmembrane region" description="Helical" evidence="1">
    <location>
        <begin position="61"/>
        <end position="81"/>
    </location>
</feature>
<gene>
    <name evidence="2" type="ORF">QOZ92_002546</name>
</gene>
<keyword evidence="1" id="KW-0812">Transmembrane</keyword>
<protein>
    <submittedName>
        <fullName evidence="2">Heme/copper-type cytochrome/quinol oxidase subunit 2</fullName>
    </submittedName>
</protein>
<name>A0ABU0N2M8_9FIRM</name>
<dbReference type="EMBL" id="JAUSWG010000011">
    <property type="protein sequence ID" value="MDQ0557417.1"/>
    <property type="molecule type" value="Genomic_DNA"/>
</dbReference>
<reference evidence="2 3" key="1">
    <citation type="submission" date="2023-07" db="EMBL/GenBank/DDBJ databases">
        <title>Genomic Encyclopedia of Type Strains, Phase IV (KMG-IV): sequencing the most valuable type-strain genomes for metagenomic binning, comparative biology and taxonomic classification.</title>
        <authorList>
            <person name="Goeker M."/>
        </authorList>
    </citation>
    <scope>NUCLEOTIDE SEQUENCE [LARGE SCALE GENOMIC DNA]</scope>
    <source>
        <strain evidence="2 3">DSM 15049</strain>
    </source>
</reference>
<evidence type="ECO:0000313" key="2">
    <source>
        <dbReference type="EMBL" id="MDQ0557417.1"/>
    </source>
</evidence>
<proteinExistence type="predicted"/>
<comment type="caution">
    <text evidence="2">The sequence shown here is derived from an EMBL/GenBank/DDBJ whole genome shotgun (WGS) entry which is preliminary data.</text>
</comment>
<evidence type="ECO:0000256" key="1">
    <source>
        <dbReference type="SAM" id="Phobius"/>
    </source>
</evidence>
<dbReference type="Proteomes" id="UP001232584">
    <property type="component" value="Unassembled WGS sequence"/>
</dbReference>
<keyword evidence="1" id="KW-0472">Membrane</keyword>
<keyword evidence="3" id="KW-1185">Reference proteome</keyword>
<dbReference type="RefSeq" id="WP_307508405.1">
    <property type="nucleotide sequence ID" value="NZ_BAAACE010000009.1"/>
</dbReference>
<keyword evidence="1" id="KW-1133">Transmembrane helix</keyword>
<sequence>MFLIYDWLRQSKSIGQYFFRIGILILCSIAIISLILGLSYVINKIIISSNENYILISMTKFNSIIIIILMLCIALVIDFYRSSMKNIKEFRFGWKAEKRCKIGFIIGLIMIISGLVYFCNNYYVFYNDKIEKHSILGTTMYSYKDIKSTNTGYKEIRYDKYLYYKVNFKNGESIDIANGLVLEPTEKNAVLEIDKIIRKTK</sequence>
<feature type="transmembrane region" description="Helical" evidence="1">
    <location>
        <begin position="102"/>
        <end position="125"/>
    </location>
</feature>